<dbReference type="RefSeq" id="WP_035104807.1">
    <property type="nucleotide sequence ID" value="NZ_CP011311.1"/>
</dbReference>
<gene>
    <name evidence="1" type="ORF">UL81_06570</name>
</gene>
<dbReference type="Proteomes" id="UP000033566">
    <property type="component" value="Chromosome"/>
</dbReference>
<dbReference type="OrthoDB" id="5196985at2"/>
<reference evidence="1 2" key="1">
    <citation type="journal article" date="2015" name="Genome Announc.">
        <title>Complete Genome Sequence of Corynebacterium camporealensis DSM 44610, Isolated from the Milk of a Manchega Sheep with Subclinical Mastitis.</title>
        <authorList>
            <person name="Ruckert C."/>
            <person name="Albersmeier A."/>
            <person name="Winkler A."/>
            <person name="Tauch A."/>
        </authorList>
    </citation>
    <scope>NUCLEOTIDE SEQUENCE [LARGE SCALE GENOMIC DNA]</scope>
    <source>
        <strain evidence="1 2">DSM 44610</strain>
    </source>
</reference>
<dbReference type="KEGG" id="ccj:UL81_06570"/>
<evidence type="ECO:0000313" key="2">
    <source>
        <dbReference type="Proteomes" id="UP000033566"/>
    </source>
</evidence>
<protein>
    <submittedName>
        <fullName evidence="1">Uncharacterized protein</fullName>
    </submittedName>
</protein>
<keyword evidence="2" id="KW-1185">Reference proteome</keyword>
<organism evidence="1 2">
    <name type="scientific">Corynebacterium camporealensis</name>
    <dbReference type="NCBI Taxonomy" id="161896"/>
    <lineage>
        <taxon>Bacteria</taxon>
        <taxon>Bacillati</taxon>
        <taxon>Actinomycetota</taxon>
        <taxon>Actinomycetes</taxon>
        <taxon>Mycobacteriales</taxon>
        <taxon>Corynebacteriaceae</taxon>
        <taxon>Corynebacterium</taxon>
    </lineage>
</organism>
<dbReference type="STRING" id="161896.UL81_06570"/>
<evidence type="ECO:0000313" key="1">
    <source>
        <dbReference type="EMBL" id="AKE39277.1"/>
    </source>
</evidence>
<accession>A0A0F6QW84</accession>
<name>A0A0F6QW84_9CORY</name>
<sequence length="86" mass="9336">MNTQQSAGTKKVSAFDLRNVISALLGIYGIVLIGCYFFLDPGINPDTGIVKDPIDNLWAGAAMLVVAIIFALWAKLRPVVITEEEK</sequence>
<dbReference type="EMBL" id="CP011311">
    <property type="protein sequence ID" value="AKE39277.1"/>
    <property type="molecule type" value="Genomic_DNA"/>
</dbReference>
<dbReference type="HOGENOM" id="CLU_162071_1_1_11"/>
<proteinExistence type="predicted"/>
<dbReference type="PATRIC" id="fig|161896.4.peg.1290"/>
<dbReference type="AlphaFoldDB" id="A0A0F6QW84"/>